<gene>
    <name evidence="1" type="ORF">UFOPK3772_00044</name>
</gene>
<dbReference type="SUPFAM" id="SSF54909">
    <property type="entry name" value="Dimeric alpha+beta barrel"/>
    <property type="match status" value="1"/>
</dbReference>
<name>A0A6J7I8U1_9ZZZZ</name>
<organism evidence="1">
    <name type="scientific">freshwater metagenome</name>
    <dbReference type="NCBI Taxonomy" id="449393"/>
    <lineage>
        <taxon>unclassified sequences</taxon>
        <taxon>metagenomes</taxon>
        <taxon>ecological metagenomes</taxon>
    </lineage>
</organism>
<accession>A0A6J7I8U1</accession>
<dbReference type="EMBL" id="CAFBNE010000001">
    <property type="protein sequence ID" value="CAB4927448.1"/>
    <property type="molecule type" value="Genomic_DNA"/>
</dbReference>
<proteinExistence type="predicted"/>
<protein>
    <submittedName>
        <fullName evidence="1">Unannotated protein</fullName>
    </submittedName>
</protein>
<sequence length="124" mass="14086">MPEHLMMVLSNAKPELEEAFNDWYSNVHIVELVDKLDPIESAQRFVLAGVHREVDAPYKYMALYWIPEGRLAEAQAAMKWQGEERVEALAAGRDPVIGRLDVFEGLPQAWFFSSLTDKYTGGES</sequence>
<dbReference type="InterPro" id="IPR011008">
    <property type="entry name" value="Dimeric_a/b-barrel"/>
</dbReference>
<dbReference type="AlphaFoldDB" id="A0A6J7I8U1"/>
<evidence type="ECO:0000313" key="1">
    <source>
        <dbReference type="EMBL" id="CAB4927448.1"/>
    </source>
</evidence>
<reference evidence="1" key="1">
    <citation type="submission" date="2020-05" db="EMBL/GenBank/DDBJ databases">
        <authorList>
            <person name="Chiriac C."/>
            <person name="Salcher M."/>
            <person name="Ghai R."/>
            <person name="Kavagutti S V."/>
        </authorList>
    </citation>
    <scope>NUCLEOTIDE SEQUENCE</scope>
</reference>